<name>A0A1J6IEW1_NICAT</name>
<evidence type="ECO:0000256" key="6">
    <source>
        <dbReference type="ARBA" id="ARBA00022989"/>
    </source>
</evidence>
<evidence type="ECO:0000256" key="9">
    <source>
        <dbReference type="ARBA" id="ARBA00038080"/>
    </source>
</evidence>
<sequence>MGIDVESQLAHVSVENKILKDNGRMNNVAGVNDPIKVGSHGIEEPIKEERKRDPLISLRENAVDEWPQEKQVHSFYIVKYRRFEDQKLKSKIEQAEIELQKKNKARSQIIEKLKLIRADRAQLIEQRKSLSAENQQFWTKIDEKRKEVKPLHDALGELRGARNTGGERGYSLCSSEEELNNLIKSLEYRIQHESIPLNEEKQILREIKQLEGTRENVKKNAAMRADILESKGDKESIQNQVKLISVDLDGVRKEQQAVKAKLKKLDDHIDDITKQIKSLDEEVKEIVKKRESTYEHILELRKQRDEGNSPFYKNSTMLQKAKQLADKKDIEALKELSLMEAENFMSLWSVDKAFRDDYERRILSSLDIRQLSKDGRMRNPDEKPLVSPEARTASQTEVAPKTNVDPPKEDPVSTAKLDASATQKVQKEKNSKELKDANGKNTSTLKEDFDFVDGNEEVYGLEKLPEDTNAKRNGVDEVKLREMKREEEIAKNRQAMERKKKLAEKAAAKAALKAQKEAEKKLKEIILLIPYNIIVSFSFILEGEPWRNCFILYKSTLALDSSSAFNTFQDLEKKARKKAGAVVTGQDPMEEPTETTEEEKAEEKVETPVAPKVKECKENTVRHRATRAKGSELPKVILKHKKGRNYWQWAAPAALVVLLLLVAAYKYML</sequence>
<gene>
    <name evidence="13" type="primary">PPI1_3</name>
    <name evidence="13" type="ORF">A4A49_21877</name>
</gene>
<dbReference type="GO" id="GO:0005789">
    <property type="term" value="C:endoplasmic reticulum membrane"/>
    <property type="evidence" value="ECO:0007669"/>
    <property type="project" value="UniProtKB-SubCell"/>
</dbReference>
<reference evidence="13" key="1">
    <citation type="submission" date="2016-11" db="EMBL/GenBank/DDBJ databases">
        <title>The genome of Nicotiana attenuata.</title>
        <authorList>
            <person name="Xu S."/>
            <person name="Brockmoeller T."/>
            <person name="Gaquerel E."/>
            <person name="Navarro A."/>
            <person name="Kuhl H."/>
            <person name="Gase K."/>
            <person name="Ling Z."/>
            <person name="Zhou W."/>
            <person name="Kreitzer C."/>
            <person name="Stanke M."/>
            <person name="Tang H."/>
            <person name="Lyons E."/>
            <person name="Pandey P."/>
            <person name="Pandey S.P."/>
            <person name="Timmermann B."/>
            <person name="Baldwin I.T."/>
        </authorList>
    </citation>
    <scope>NUCLEOTIDE SEQUENCE [LARGE SCALE GENOMIC DNA]</scope>
    <source>
        <strain evidence="13">UT</strain>
    </source>
</reference>
<dbReference type="InterPro" id="IPR055282">
    <property type="entry name" value="PPI1-4"/>
</dbReference>
<comment type="caution">
    <text evidence="13">The sequence shown here is derived from an EMBL/GenBank/DDBJ whole genome shotgun (WGS) entry which is preliminary data.</text>
</comment>
<organism evidence="13 14">
    <name type="scientific">Nicotiana attenuata</name>
    <name type="common">Coyote tobacco</name>
    <dbReference type="NCBI Taxonomy" id="49451"/>
    <lineage>
        <taxon>Eukaryota</taxon>
        <taxon>Viridiplantae</taxon>
        <taxon>Streptophyta</taxon>
        <taxon>Embryophyta</taxon>
        <taxon>Tracheophyta</taxon>
        <taxon>Spermatophyta</taxon>
        <taxon>Magnoliopsida</taxon>
        <taxon>eudicotyledons</taxon>
        <taxon>Gunneridae</taxon>
        <taxon>Pentapetalae</taxon>
        <taxon>asterids</taxon>
        <taxon>lamiids</taxon>
        <taxon>Solanales</taxon>
        <taxon>Solanaceae</taxon>
        <taxon>Nicotianoideae</taxon>
        <taxon>Nicotianeae</taxon>
        <taxon>Nicotiana</taxon>
    </lineage>
</organism>
<evidence type="ECO:0000256" key="8">
    <source>
        <dbReference type="ARBA" id="ARBA00023136"/>
    </source>
</evidence>
<keyword evidence="14" id="KW-1185">Reference proteome</keyword>
<dbReference type="GO" id="GO:0005886">
    <property type="term" value="C:plasma membrane"/>
    <property type="evidence" value="ECO:0007669"/>
    <property type="project" value="UniProtKB-SubCell"/>
</dbReference>
<evidence type="ECO:0000256" key="11">
    <source>
        <dbReference type="SAM" id="MobiDB-lite"/>
    </source>
</evidence>
<keyword evidence="6 12" id="KW-1133">Transmembrane helix</keyword>
<dbReference type="PANTHER" id="PTHR32219:SF2">
    <property type="entry name" value="PROTON PUMP-INTERACTOR 1"/>
    <property type="match status" value="1"/>
</dbReference>
<dbReference type="AlphaFoldDB" id="A0A1J6IEW1"/>
<comment type="subcellular location">
    <subcellularLocation>
        <location evidence="1">Cell membrane</location>
        <topology evidence="1">Single-pass membrane protein</topology>
    </subcellularLocation>
    <subcellularLocation>
        <location evidence="2">Endoplasmic reticulum membrane</location>
        <topology evidence="2">Single-pass membrane protein</topology>
    </subcellularLocation>
</comment>
<feature type="transmembrane region" description="Helical" evidence="12">
    <location>
        <begin position="646"/>
        <end position="665"/>
    </location>
</feature>
<dbReference type="SMR" id="A0A1J6IEW1"/>
<dbReference type="PANTHER" id="PTHR32219">
    <property type="entry name" value="RNA-BINDING PROTEIN YLMH-RELATED"/>
    <property type="match status" value="1"/>
</dbReference>
<feature type="compositionally biased region" description="Basic and acidic residues" evidence="11">
    <location>
        <begin position="425"/>
        <end position="438"/>
    </location>
</feature>
<dbReference type="EMBL" id="MJEQ01037190">
    <property type="protein sequence ID" value="OIS99047.1"/>
    <property type="molecule type" value="Genomic_DNA"/>
</dbReference>
<proteinExistence type="inferred from homology"/>
<comment type="similarity">
    <text evidence="9">Belongs to the plant Proton pump-interactor protein family.</text>
</comment>
<evidence type="ECO:0000256" key="1">
    <source>
        <dbReference type="ARBA" id="ARBA00004162"/>
    </source>
</evidence>
<feature type="compositionally biased region" description="Basic and acidic residues" evidence="11">
    <location>
        <begin position="374"/>
        <end position="384"/>
    </location>
</feature>
<evidence type="ECO:0000256" key="2">
    <source>
        <dbReference type="ARBA" id="ARBA00004389"/>
    </source>
</evidence>
<evidence type="ECO:0000256" key="12">
    <source>
        <dbReference type="SAM" id="Phobius"/>
    </source>
</evidence>
<evidence type="ECO:0000313" key="14">
    <source>
        <dbReference type="Proteomes" id="UP000187609"/>
    </source>
</evidence>
<dbReference type="OMA" id="RESTYEH"/>
<keyword evidence="8 12" id="KW-0472">Membrane</keyword>
<evidence type="ECO:0000256" key="4">
    <source>
        <dbReference type="ARBA" id="ARBA00022692"/>
    </source>
</evidence>
<keyword evidence="3" id="KW-1003">Cell membrane</keyword>
<feature type="compositionally biased region" description="Acidic residues" evidence="11">
    <location>
        <begin position="588"/>
        <end position="600"/>
    </location>
</feature>
<keyword evidence="4 12" id="KW-0812">Transmembrane</keyword>
<dbReference type="Proteomes" id="UP000187609">
    <property type="component" value="Unassembled WGS sequence"/>
</dbReference>
<feature type="region of interest" description="Disordered" evidence="11">
    <location>
        <begin position="374"/>
        <end position="444"/>
    </location>
</feature>
<keyword evidence="5" id="KW-0256">Endoplasmic reticulum</keyword>
<keyword evidence="7 10" id="KW-0175">Coiled coil</keyword>
<feature type="coiled-coil region" evidence="10">
    <location>
        <begin position="262"/>
        <end position="289"/>
    </location>
</feature>
<feature type="coiled-coil region" evidence="10">
    <location>
        <begin position="85"/>
        <end position="133"/>
    </location>
</feature>
<evidence type="ECO:0000256" key="3">
    <source>
        <dbReference type="ARBA" id="ARBA00022475"/>
    </source>
</evidence>
<evidence type="ECO:0000256" key="7">
    <source>
        <dbReference type="ARBA" id="ARBA00023054"/>
    </source>
</evidence>
<evidence type="ECO:0000313" key="13">
    <source>
        <dbReference type="EMBL" id="OIS99047.1"/>
    </source>
</evidence>
<protein>
    <submittedName>
        <fullName evidence="13">Proton pump-interactor 1</fullName>
    </submittedName>
</protein>
<feature type="region of interest" description="Disordered" evidence="11">
    <location>
        <begin position="579"/>
        <end position="608"/>
    </location>
</feature>
<accession>A0A1J6IEW1</accession>
<dbReference type="Gramene" id="OIS99047">
    <property type="protein sequence ID" value="OIS99047"/>
    <property type="gene ID" value="A4A49_21877"/>
</dbReference>
<evidence type="ECO:0000256" key="5">
    <source>
        <dbReference type="ARBA" id="ARBA00022824"/>
    </source>
</evidence>
<evidence type="ECO:0000256" key="10">
    <source>
        <dbReference type="SAM" id="Coils"/>
    </source>
</evidence>
<feature type="coiled-coil region" evidence="10">
    <location>
        <begin position="485"/>
        <end position="513"/>
    </location>
</feature>